<dbReference type="PRINTS" id="PR00359">
    <property type="entry name" value="BP450"/>
</dbReference>
<dbReference type="Proteomes" id="UP000659223">
    <property type="component" value="Unassembled WGS sequence"/>
</dbReference>
<name>A0ABQ2Z7U5_9ACTN</name>
<dbReference type="PRINTS" id="PR00385">
    <property type="entry name" value="P450"/>
</dbReference>
<dbReference type="InterPro" id="IPR036396">
    <property type="entry name" value="Cyt_P450_sf"/>
</dbReference>
<reference evidence="3" key="1">
    <citation type="journal article" date="2019" name="Int. J. Syst. Evol. Microbiol.">
        <title>The Global Catalogue of Microorganisms (GCM) 10K type strain sequencing project: providing services to taxonomists for standard genome sequencing and annotation.</title>
        <authorList>
            <consortium name="The Broad Institute Genomics Platform"/>
            <consortium name="The Broad Institute Genome Sequencing Center for Infectious Disease"/>
            <person name="Wu L."/>
            <person name="Ma J."/>
        </authorList>
    </citation>
    <scope>NUCLEOTIDE SEQUENCE [LARGE SCALE GENOMIC DNA]</scope>
    <source>
        <strain evidence="3">JCM 4586</strain>
    </source>
</reference>
<dbReference type="EMBL" id="BMUT01000019">
    <property type="protein sequence ID" value="GGY07853.1"/>
    <property type="molecule type" value="Genomic_DNA"/>
</dbReference>
<comment type="caution">
    <text evidence="2">The sequence shown here is derived from an EMBL/GenBank/DDBJ whole genome shotgun (WGS) entry which is preliminary data.</text>
</comment>
<dbReference type="Gene3D" id="1.10.630.10">
    <property type="entry name" value="Cytochrome P450"/>
    <property type="match status" value="1"/>
</dbReference>
<protein>
    <submittedName>
        <fullName evidence="2">Cytochrome P450</fullName>
    </submittedName>
</protein>
<dbReference type="RefSeq" id="WP_190025210.1">
    <property type="nucleotide sequence ID" value="NZ_BMUT01000019.1"/>
</dbReference>
<keyword evidence="3" id="KW-1185">Reference proteome</keyword>
<gene>
    <name evidence="2" type="ORF">GCM10010324_63420</name>
</gene>
<dbReference type="SUPFAM" id="SSF48264">
    <property type="entry name" value="Cytochrome P450"/>
    <property type="match status" value="1"/>
</dbReference>
<dbReference type="PANTHER" id="PTHR46696">
    <property type="entry name" value="P450, PUTATIVE (EUROFUNG)-RELATED"/>
    <property type="match status" value="1"/>
</dbReference>
<organism evidence="2 3">
    <name type="scientific">Streptomyces hiroshimensis</name>
    <dbReference type="NCBI Taxonomy" id="66424"/>
    <lineage>
        <taxon>Bacteria</taxon>
        <taxon>Bacillati</taxon>
        <taxon>Actinomycetota</taxon>
        <taxon>Actinomycetes</taxon>
        <taxon>Kitasatosporales</taxon>
        <taxon>Streptomycetaceae</taxon>
        <taxon>Streptomyces</taxon>
    </lineage>
</organism>
<dbReference type="InterPro" id="IPR001128">
    <property type="entry name" value="Cyt_P450"/>
</dbReference>
<evidence type="ECO:0000313" key="2">
    <source>
        <dbReference type="EMBL" id="GGY07853.1"/>
    </source>
</evidence>
<dbReference type="Pfam" id="PF00067">
    <property type="entry name" value="p450"/>
    <property type="match status" value="2"/>
</dbReference>
<evidence type="ECO:0000256" key="1">
    <source>
        <dbReference type="ARBA" id="ARBA00010617"/>
    </source>
</evidence>
<dbReference type="PANTHER" id="PTHR46696:SF1">
    <property type="entry name" value="CYTOCHROME P450 YJIB-RELATED"/>
    <property type="match status" value="1"/>
</dbReference>
<dbReference type="CDD" id="cd11031">
    <property type="entry name" value="Cyp158A-like"/>
    <property type="match status" value="1"/>
</dbReference>
<proteinExistence type="inferred from homology"/>
<comment type="similarity">
    <text evidence="1">Belongs to the cytochrome P450 family.</text>
</comment>
<sequence length="371" mass="40423">MRLPGGELVWAVTGYGEVRTALSHPLLARDIGVGGGPELGAAGSMSEGVLRDRTLLLDGPPHTQLRRLAAKPLTARRVAALRPRIQELADDLIDALEEAGRPADLVAGLAYPLPITVICELLGVPARDSAGFRRWTDRMATVATIGDTTRDESLSALFEVLAYLGQRLEEKRAHPGEDLLSAWLAAQEGDDRLTDAEIVQLALSILFAGYESTASAIAASLWRLLHHPDRLRALCAGPELIPGAVQELIRYQTPALLFRVLVAREDFRLGGTRIRRGDSVMPLTWAANRDPSHFKDPDRFDIRRRDESHVVYGHGPHTCLGAALATAELEIAISTLLRRMPGLRPAVPLDALAWRTDRLPGGGLLTLPVHW</sequence>
<evidence type="ECO:0000313" key="3">
    <source>
        <dbReference type="Proteomes" id="UP000659223"/>
    </source>
</evidence>
<accession>A0ABQ2Z7U5</accession>
<dbReference type="InterPro" id="IPR002397">
    <property type="entry name" value="Cyt_P450_B"/>
</dbReference>